<evidence type="ECO:0000256" key="1">
    <source>
        <dbReference type="SAM" id="SignalP"/>
    </source>
</evidence>
<feature type="signal peptide" evidence="1">
    <location>
        <begin position="1"/>
        <end position="32"/>
    </location>
</feature>
<proteinExistence type="predicted"/>
<name>A0A316C9N3_PSESE</name>
<evidence type="ECO:0008006" key="4">
    <source>
        <dbReference type="Google" id="ProtNLM"/>
    </source>
</evidence>
<dbReference type="AlphaFoldDB" id="A0A316C9N3"/>
<reference evidence="2 3" key="1">
    <citation type="submission" date="2018-05" db="EMBL/GenBank/DDBJ databases">
        <title>Genomic Encyclopedia of Type Strains, Phase IV (KMG-IV): sequencing the most valuable type-strain genomes for metagenomic binning, comparative biology and taxonomic classification.</title>
        <authorList>
            <person name="Goeker M."/>
        </authorList>
    </citation>
    <scope>NUCLEOTIDE SEQUENCE [LARGE SCALE GENOMIC DNA]</scope>
    <source>
        <strain evidence="2 3">DSM 6986</strain>
    </source>
</reference>
<feature type="chain" id="PRO_5016262271" description="Tat pathway signal sequence domain protein" evidence="1">
    <location>
        <begin position="33"/>
        <end position="153"/>
    </location>
</feature>
<dbReference type="Proteomes" id="UP000245396">
    <property type="component" value="Unassembled WGS sequence"/>
</dbReference>
<accession>A0A316C9N3</accession>
<gene>
    <name evidence="2" type="ORF">C7441_101260</name>
</gene>
<evidence type="ECO:0000313" key="2">
    <source>
        <dbReference type="EMBL" id="PWJ86380.1"/>
    </source>
</evidence>
<protein>
    <recommendedName>
        <fullName evidence="4">Tat pathway signal sequence domain protein</fullName>
    </recommendedName>
</protein>
<sequence>MAARLPRPCRHFAVASACMALSMFVAGPAAHAQNQPAPQNISVELNKLEDNGAGCRAYIVANNPTATAYSVLKLDLVLFRPDSVIDRRIALDLGPLPASRKYVKSFDLEDLRCDGIGSVLVNGVLDCKADGKTVQDCLDRITVSSRAAAQLSK</sequence>
<keyword evidence="1" id="KW-0732">Signal</keyword>
<comment type="caution">
    <text evidence="2">The sequence shown here is derived from an EMBL/GenBank/DDBJ whole genome shotgun (WGS) entry which is preliminary data.</text>
</comment>
<dbReference type="RefSeq" id="WP_244916023.1">
    <property type="nucleotide sequence ID" value="NZ_QGGG01000001.1"/>
</dbReference>
<dbReference type="EMBL" id="QGGG01000001">
    <property type="protein sequence ID" value="PWJ86380.1"/>
    <property type="molecule type" value="Genomic_DNA"/>
</dbReference>
<organism evidence="2 3">
    <name type="scientific">Pseudaminobacter salicylatoxidans</name>
    <dbReference type="NCBI Taxonomy" id="93369"/>
    <lineage>
        <taxon>Bacteria</taxon>
        <taxon>Pseudomonadati</taxon>
        <taxon>Pseudomonadota</taxon>
        <taxon>Alphaproteobacteria</taxon>
        <taxon>Hyphomicrobiales</taxon>
        <taxon>Phyllobacteriaceae</taxon>
        <taxon>Pseudaminobacter</taxon>
    </lineage>
</organism>
<keyword evidence="3" id="KW-1185">Reference proteome</keyword>
<evidence type="ECO:0000313" key="3">
    <source>
        <dbReference type="Proteomes" id="UP000245396"/>
    </source>
</evidence>